<reference evidence="3" key="2">
    <citation type="journal article" date="2018" name="BMC Genomics">
        <title>Genomic insights into host adaptation between the wheat stripe rust pathogen (Puccinia striiformis f. sp. tritici) and the barley stripe rust pathogen (Puccinia striiformis f. sp. hordei).</title>
        <authorList>
            <person name="Xia C."/>
            <person name="Wang M."/>
            <person name="Yin C."/>
            <person name="Cornejo O.E."/>
            <person name="Hulbert S.H."/>
            <person name="Chen X."/>
        </authorList>
    </citation>
    <scope>NUCLEOTIDE SEQUENCE [LARGE SCALE GENOMIC DNA]</scope>
    <source>
        <strain evidence="3">93TX-2</strain>
    </source>
</reference>
<gene>
    <name evidence="2" type="ORF">PSHT_08285</name>
</gene>
<organism evidence="2 3">
    <name type="scientific">Puccinia striiformis</name>
    <dbReference type="NCBI Taxonomy" id="27350"/>
    <lineage>
        <taxon>Eukaryota</taxon>
        <taxon>Fungi</taxon>
        <taxon>Dikarya</taxon>
        <taxon>Basidiomycota</taxon>
        <taxon>Pucciniomycotina</taxon>
        <taxon>Pucciniomycetes</taxon>
        <taxon>Pucciniales</taxon>
        <taxon>Pucciniaceae</taxon>
        <taxon>Puccinia</taxon>
    </lineage>
</organism>
<sequence length="170" mass="18615">MGAHLRNGRNISAEQRQRELDFQSKYPISPAAAERLRRIRAQPASSTRPREDPHPAGSHRPEHGSIPQGSESVGDIPSSSVECFDSGAGVHKQTRVESSTIHSSTLNPSSNRAEPANYPSHELSPPEIPTENRPEGTAEIPYVPPSELAKAMLDNQCTCSREPESLRTYL</sequence>
<feature type="compositionally biased region" description="Polar residues" evidence="1">
    <location>
        <begin position="96"/>
        <end position="112"/>
    </location>
</feature>
<dbReference type="EMBL" id="PKSM01000108">
    <property type="protein sequence ID" value="POW11823.1"/>
    <property type="molecule type" value="Genomic_DNA"/>
</dbReference>
<dbReference type="AlphaFoldDB" id="A0A2S4VQP3"/>
<feature type="compositionally biased region" description="Basic and acidic residues" evidence="1">
    <location>
        <begin position="48"/>
        <end position="63"/>
    </location>
</feature>
<proteinExistence type="predicted"/>
<feature type="compositionally biased region" description="Polar residues" evidence="1">
    <location>
        <begin position="67"/>
        <end position="81"/>
    </location>
</feature>
<dbReference type="OrthoDB" id="10634964at2759"/>
<evidence type="ECO:0000313" key="2">
    <source>
        <dbReference type="EMBL" id="POW11823.1"/>
    </source>
</evidence>
<name>A0A2S4VQP3_9BASI</name>
<dbReference type="VEuPathDB" id="FungiDB:PSHT_08285"/>
<evidence type="ECO:0000313" key="3">
    <source>
        <dbReference type="Proteomes" id="UP000238274"/>
    </source>
</evidence>
<keyword evidence="3" id="KW-1185">Reference proteome</keyword>
<accession>A0A2S4VQP3</accession>
<reference evidence="3" key="3">
    <citation type="journal article" date="2018" name="Mol. Plant Microbe Interact.">
        <title>Genome sequence resources for the wheat stripe rust pathogen (Puccinia striiformis f. sp. tritici) and the barley stripe rust pathogen (Puccinia striiformis f. sp. hordei).</title>
        <authorList>
            <person name="Xia C."/>
            <person name="Wang M."/>
            <person name="Yin C."/>
            <person name="Cornejo O.E."/>
            <person name="Hulbert S.H."/>
            <person name="Chen X."/>
        </authorList>
    </citation>
    <scope>NUCLEOTIDE SEQUENCE [LARGE SCALE GENOMIC DNA]</scope>
    <source>
        <strain evidence="3">93TX-2</strain>
    </source>
</reference>
<evidence type="ECO:0000256" key="1">
    <source>
        <dbReference type="SAM" id="MobiDB-lite"/>
    </source>
</evidence>
<comment type="caution">
    <text evidence="2">The sequence shown here is derived from an EMBL/GenBank/DDBJ whole genome shotgun (WGS) entry which is preliminary data.</text>
</comment>
<protein>
    <submittedName>
        <fullName evidence="2">Uncharacterized protein</fullName>
    </submittedName>
</protein>
<reference evidence="2 3" key="1">
    <citation type="submission" date="2017-12" db="EMBL/GenBank/DDBJ databases">
        <title>Gene loss provides genomic basis for host adaptation in cereal stripe rust fungi.</title>
        <authorList>
            <person name="Xia C."/>
        </authorList>
    </citation>
    <scope>NUCLEOTIDE SEQUENCE [LARGE SCALE GENOMIC DNA]</scope>
    <source>
        <strain evidence="2 3">93TX-2</strain>
    </source>
</reference>
<feature type="region of interest" description="Disordered" evidence="1">
    <location>
        <begin position="1"/>
        <end position="141"/>
    </location>
</feature>
<dbReference type="Proteomes" id="UP000238274">
    <property type="component" value="Unassembled WGS sequence"/>
</dbReference>